<dbReference type="PATRIC" id="fig|762051.18.peg.377"/>
<dbReference type="KEGG" id="lki:LKI_01865"/>
<evidence type="ECO:0000313" key="1">
    <source>
        <dbReference type="EMBL" id="ADG39916.1"/>
    </source>
</evidence>
<dbReference type="Proteomes" id="UP000002362">
    <property type="component" value="Chromosome"/>
</dbReference>
<proteinExistence type="predicted"/>
<sequence>MTNCAEWAQDEHITATNAMRAWLDPNVIKVVEE</sequence>
<gene>
    <name evidence="1" type="ordered locus">LKI_01865</name>
</gene>
<dbReference type="STRING" id="762051.LKI_01865"/>
<dbReference type="AlphaFoldDB" id="D5T0W7"/>
<dbReference type="HOGENOM" id="CLU_3382526_0_0_9"/>
<dbReference type="EMBL" id="CP001758">
    <property type="protein sequence ID" value="ADG39916.1"/>
    <property type="molecule type" value="Genomic_DNA"/>
</dbReference>
<organism evidence="1 2">
    <name type="scientific">Leuconostoc kimchii (strain IMSNU 11154 / KCTC 2386 / IH25)</name>
    <dbReference type="NCBI Taxonomy" id="762051"/>
    <lineage>
        <taxon>Bacteria</taxon>
        <taxon>Bacillati</taxon>
        <taxon>Bacillota</taxon>
        <taxon>Bacilli</taxon>
        <taxon>Lactobacillales</taxon>
        <taxon>Lactobacillaceae</taxon>
        <taxon>Leuconostoc</taxon>
    </lineage>
</organism>
<evidence type="ECO:0000313" key="2">
    <source>
        <dbReference type="Proteomes" id="UP000002362"/>
    </source>
</evidence>
<reference evidence="1 2" key="1">
    <citation type="journal article" date="2010" name="J. Bacteriol.">
        <title>Complete genome sequence analysis of Leuconostoc kimchii IMSNU 11154.</title>
        <authorList>
            <person name="Oh H.M."/>
            <person name="Cho Y.J."/>
            <person name="Kim B.K."/>
            <person name="Roe J.H."/>
            <person name="Kang S.O."/>
            <person name="Nahm B.H."/>
            <person name="Jeong G."/>
            <person name="Han H.U."/>
            <person name="Chun J."/>
        </authorList>
    </citation>
    <scope>NUCLEOTIDE SEQUENCE [LARGE SCALE GENOMIC DNA]</scope>
    <source>
        <strain evidence="2">IMSNU 11154 / KCTC 2386 / IH25</strain>
    </source>
</reference>
<accession>D5T0W7</accession>
<name>D5T0W7_LEUKI</name>
<protein>
    <submittedName>
        <fullName evidence="1">Uncharacterized protein</fullName>
    </submittedName>
</protein>